<dbReference type="PANTHER" id="PTHR11728:SF1">
    <property type="entry name" value="GLYCEROL-3-PHOSPHATE DEHYDROGENASE [NAD(+)] 2, CHLOROPLASTIC"/>
    <property type="match status" value="1"/>
</dbReference>
<dbReference type="Gene3D" id="1.10.1040.10">
    <property type="entry name" value="N-(1-d-carboxylethyl)-l-norvaline Dehydrogenase, domain 2"/>
    <property type="match status" value="1"/>
</dbReference>
<keyword evidence="7" id="KW-0963">Cytoplasm</keyword>
<keyword evidence="3 7" id="KW-0560">Oxidoreductase</keyword>
<feature type="binding site" evidence="7">
    <location>
        <position position="257"/>
    </location>
    <ligand>
        <name>NADPH</name>
        <dbReference type="ChEBI" id="CHEBI:57783"/>
    </ligand>
</feature>
<dbReference type="InterPro" id="IPR006168">
    <property type="entry name" value="G3P_DH_NAD-dep"/>
</dbReference>
<comment type="caution">
    <text evidence="7">Lacks conserved residue(s) required for the propagation of feature annotation.</text>
</comment>
<dbReference type="SUPFAM" id="SSF48179">
    <property type="entry name" value="6-phosphogluconate dehydrogenase C-terminal domain-like"/>
    <property type="match status" value="1"/>
</dbReference>
<evidence type="ECO:0000256" key="3">
    <source>
        <dbReference type="ARBA" id="ARBA00023002"/>
    </source>
</evidence>
<feature type="binding site" evidence="7">
    <location>
        <position position="110"/>
    </location>
    <ligand>
        <name>NADPH</name>
        <dbReference type="ChEBI" id="CHEBI:57783"/>
    </ligand>
</feature>
<evidence type="ECO:0000256" key="5">
    <source>
        <dbReference type="ARBA" id="ARBA00023209"/>
    </source>
</evidence>
<dbReference type="Proteomes" id="UP001327219">
    <property type="component" value="Chromosome"/>
</dbReference>
<evidence type="ECO:0000256" key="8">
    <source>
        <dbReference type="RuleBase" id="RU000437"/>
    </source>
</evidence>
<evidence type="ECO:0000256" key="6">
    <source>
        <dbReference type="ARBA" id="ARBA00023264"/>
    </source>
</evidence>
<reference evidence="12 13" key="1">
    <citation type="submission" date="2022-11" db="EMBL/GenBank/DDBJ databases">
        <title>Host association and intracellularity evolved multiple times independently in the Rickettsiales.</title>
        <authorList>
            <person name="Castelli M."/>
            <person name="Nardi T."/>
            <person name="Gammuto L."/>
            <person name="Bellinzona G."/>
            <person name="Sabaneyeva E."/>
            <person name="Potekhin A."/>
            <person name="Serra V."/>
            <person name="Petroni G."/>
            <person name="Sassera D."/>
        </authorList>
    </citation>
    <scope>NUCLEOTIDE SEQUENCE [LARGE SCALE GENOMIC DNA]</scope>
    <source>
        <strain evidence="12 13">NDG2</strain>
    </source>
</reference>
<feature type="binding site" evidence="7">
    <location>
        <position position="138"/>
    </location>
    <ligand>
        <name>sn-glycerol 3-phosphate</name>
        <dbReference type="ChEBI" id="CHEBI:57597"/>
    </ligand>
</feature>
<feature type="binding site" evidence="7">
    <location>
        <position position="38"/>
    </location>
    <ligand>
        <name>NADPH</name>
        <dbReference type="ChEBI" id="CHEBI:57783"/>
    </ligand>
</feature>
<dbReference type="InterPro" id="IPR008927">
    <property type="entry name" value="6-PGluconate_DH-like_C_sf"/>
</dbReference>
<feature type="binding site" evidence="7">
    <location>
        <position position="193"/>
    </location>
    <ligand>
        <name>sn-glycerol 3-phosphate</name>
        <dbReference type="ChEBI" id="CHEBI:57597"/>
    </ligand>
</feature>
<keyword evidence="4 7" id="KW-0443">Lipid metabolism</keyword>
<comment type="catalytic activity">
    <reaction evidence="7 9">
        <text>sn-glycerol 3-phosphate + NADP(+) = dihydroxyacetone phosphate + NADPH + H(+)</text>
        <dbReference type="Rhea" id="RHEA:11096"/>
        <dbReference type="ChEBI" id="CHEBI:15378"/>
        <dbReference type="ChEBI" id="CHEBI:57597"/>
        <dbReference type="ChEBI" id="CHEBI:57642"/>
        <dbReference type="ChEBI" id="CHEBI:57783"/>
        <dbReference type="ChEBI" id="CHEBI:58349"/>
        <dbReference type="EC" id="1.1.1.94"/>
    </reaction>
</comment>
<evidence type="ECO:0000259" key="10">
    <source>
        <dbReference type="Pfam" id="PF01210"/>
    </source>
</evidence>
<comment type="subcellular location">
    <subcellularLocation>
        <location evidence="7">Cytoplasm</location>
    </subcellularLocation>
</comment>
<organism evidence="12 13">
    <name type="scientific">Candidatus Bandiella euplotis</name>
    <dbReference type="NCBI Taxonomy" id="1664265"/>
    <lineage>
        <taxon>Bacteria</taxon>
        <taxon>Pseudomonadati</taxon>
        <taxon>Pseudomonadota</taxon>
        <taxon>Alphaproteobacteria</taxon>
        <taxon>Rickettsiales</taxon>
        <taxon>Candidatus Midichloriaceae</taxon>
        <taxon>Candidatus Bandiella</taxon>
    </lineage>
</organism>
<name>A0ABZ0UML5_9RICK</name>
<proteinExistence type="inferred from homology"/>
<protein>
    <recommendedName>
        <fullName evidence="7">Glycerol-3-phosphate dehydrogenase [NAD(P)+]</fullName>
        <ecNumber evidence="7">1.1.1.94</ecNumber>
    </recommendedName>
    <alternativeName>
        <fullName evidence="7">NAD(P)(+)-dependent glycerol-3-phosphate dehydrogenase</fullName>
    </alternativeName>
    <alternativeName>
        <fullName evidence="7">NAD(P)H-dependent dihydroxyacetone-phosphate reductase</fullName>
    </alternativeName>
</protein>
<keyword evidence="7" id="KW-0547">Nucleotide-binding</keyword>
<feature type="binding site" evidence="7">
    <location>
        <position position="258"/>
    </location>
    <ligand>
        <name>sn-glycerol 3-phosphate</name>
        <dbReference type="ChEBI" id="CHEBI:57597"/>
    </ligand>
</feature>
<comment type="pathway">
    <text evidence="7">Membrane lipid metabolism; glycerophospholipid metabolism.</text>
</comment>
<dbReference type="HAMAP" id="MF_00394">
    <property type="entry name" value="NAD_Glyc3P_dehydrog"/>
    <property type="match status" value="1"/>
</dbReference>
<keyword evidence="7" id="KW-0521">NADP</keyword>
<evidence type="ECO:0000256" key="7">
    <source>
        <dbReference type="HAMAP-Rule" id="MF_00394"/>
    </source>
</evidence>
<feature type="domain" description="Glycerol-3-phosphate dehydrogenase NAD-dependent N-terminal" evidence="10">
    <location>
        <begin position="10"/>
        <end position="162"/>
    </location>
</feature>
<keyword evidence="5 7" id="KW-0594">Phospholipid biosynthesis</keyword>
<evidence type="ECO:0000259" key="11">
    <source>
        <dbReference type="Pfam" id="PF07479"/>
    </source>
</evidence>
<feature type="binding site" evidence="7">
    <location>
        <position position="110"/>
    </location>
    <ligand>
        <name>sn-glycerol 3-phosphate</name>
        <dbReference type="ChEBI" id="CHEBI:57597"/>
    </ligand>
</feature>
<comment type="catalytic activity">
    <reaction evidence="7">
        <text>sn-glycerol 3-phosphate + NAD(+) = dihydroxyacetone phosphate + NADH + H(+)</text>
        <dbReference type="Rhea" id="RHEA:11092"/>
        <dbReference type="ChEBI" id="CHEBI:15378"/>
        <dbReference type="ChEBI" id="CHEBI:57540"/>
        <dbReference type="ChEBI" id="CHEBI:57597"/>
        <dbReference type="ChEBI" id="CHEBI:57642"/>
        <dbReference type="ChEBI" id="CHEBI:57945"/>
        <dbReference type="EC" id="1.1.1.94"/>
    </reaction>
</comment>
<dbReference type="EC" id="1.1.1.94" evidence="7"/>
<accession>A0ABZ0UML5</accession>
<comment type="function">
    <text evidence="7">Catalyzes the reduction of the glycolytic intermediate dihydroxyacetone phosphate (DHAP) to sn-glycerol 3-phosphate (G3P), the key precursor for phospholipid synthesis.</text>
</comment>
<keyword evidence="6 7" id="KW-1208">Phospholipid metabolism</keyword>
<gene>
    <name evidence="7" type="primary">gpsA</name>
    <name evidence="12" type="ORF">Bandiella_00118</name>
</gene>
<dbReference type="InterPro" id="IPR013328">
    <property type="entry name" value="6PGD_dom2"/>
</dbReference>
<keyword evidence="13" id="KW-1185">Reference proteome</keyword>
<feature type="binding site" evidence="7">
    <location>
        <position position="279"/>
    </location>
    <ligand>
        <name>NADPH</name>
        <dbReference type="ChEBI" id="CHEBI:57783"/>
    </ligand>
</feature>
<evidence type="ECO:0000313" key="13">
    <source>
        <dbReference type="Proteomes" id="UP001327219"/>
    </source>
</evidence>
<dbReference type="EMBL" id="CP110820">
    <property type="protein sequence ID" value="WPX96015.1"/>
    <property type="molecule type" value="Genomic_DNA"/>
</dbReference>
<feature type="binding site" evidence="7">
    <location>
        <position position="246"/>
    </location>
    <ligand>
        <name>sn-glycerol 3-phosphate</name>
        <dbReference type="ChEBI" id="CHEBI:57597"/>
    </ligand>
</feature>
<evidence type="ECO:0000256" key="9">
    <source>
        <dbReference type="RuleBase" id="RU000439"/>
    </source>
</evidence>
<evidence type="ECO:0000256" key="1">
    <source>
        <dbReference type="ARBA" id="ARBA00011009"/>
    </source>
</evidence>
<dbReference type="InterPro" id="IPR036291">
    <property type="entry name" value="NAD(P)-bd_dom_sf"/>
</dbReference>
<feature type="binding site" evidence="7">
    <location>
        <position position="256"/>
    </location>
    <ligand>
        <name>sn-glycerol 3-phosphate</name>
        <dbReference type="ChEBI" id="CHEBI:57597"/>
    </ligand>
</feature>
<dbReference type="InterPro" id="IPR011128">
    <property type="entry name" value="G3P_DH_NAD-dep_N"/>
</dbReference>
<feature type="binding site" evidence="7">
    <location>
        <position position="142"/>
    </location>
    <ligand>
        <name>NADPH</name>
        <dbReference type="ChEBI" id="CHEBI:57783"/>
    </ligand>
</feature>
<dbReference type="PANTHER" id="PTHR11728">
    <property type="entry name" value="GLYCEROL-3-PHOSPHATE DEHYDROGENASE"/>
    <property type="match status" value="1"/>
</dbReference>
<feature type="binding site" evidence="7">
    <location>
        <position position="18"/>
    </location>
    <ligand>
        <name>NADPH</name>
        <dbReference type="ChEBI" id="CHEBI:57783"/>
    </ligand>
</feature>
<dbReference type="RefSeq" id="WP_323732972.1">
    <property type="nucleotide sequence ID" value="NZ_CP110820.1"/>
</dbReference>
<evidence type="ECO:0000313" key="12">
    <source>
        <dbReference type="EMBL" id="WPX96015.1"/>
    </source>
</evidence>
<dbReference type="Gene3D" id="3.40.50.720">
    <property type="entry name" value="NAD(P)-binding Rossmann-like Domain"/>
    <property type="match status" value="1"/>
</dbReference>
<feature type="domain" description="Glycerol-3-phosphate dehydrogenase NAD-dependent C-terminal" evidence="11">
    <location>
        <begin position="182"/>
        <end position="318"/>
    </location>
</feature>
<keyword evidence="7 8" id="KW-0520">NAD</keyword>
<dbReference type="PRINTS" id="PR00077">
    <property type="entry name" value="GPDHDRGNASE"/>
</dbReference>
<dbReference type="NCBIfam" id="NF000942">
    <property type="entry name" value="PRK00094.1-4"/>
    <property type="match status" value="1"/>
</dbReference>
<evidence type="ECO:0000256" key="4">
    <source>
        <dbReference type="ARBA" id="ARBA00023098"/>
    </source>
</evidence>
<dbReference type="NCBIfam" id="NF000940">
    <property type="entry name" value="PRK00094.1-2"/>
    <property type="match status" value="1"/>
</dbReference>
<evidence type="ECO:0000256" key="2">
    <source>
        <dbReference type="ARBA" id="ARBA00022516"/>
    </source>
</evidence>
<feature type="binding site" evidence="7">
    <location>
        <position position="257"/>
    </location>
    <ligand>
        <name>sn-glycerol 3-phosphate</name>
        <dbReference type="ChEBI" id="CHEBI:57597"/>
    </ligand>
</feature>
<dbReference type="PIRSF" id="PIRSF000114">
    <property type="entry name" value="Glycerol-3-P_dh"/>
    <property type="match status" value="1"/>
</dbReference>
<keyword evidence="2 7" id="KW-0444">Lipid biosynthesis</keyword>
<comment type="similarity">
    <text evidence="1 7 8">Belongs to the NAD-dependent glycerol-3-phosphate dehydrogenase family.</text>
</comment>
<dbReference type="PROSITE" id="PS00957">
    <property type="entry name" value="NAD_G3PDH"/>
    <property type="match status" value="1"/>
</dbReference>
<dbReference type="InterPro" id="IPR006109">
    <property type="entry name" value="G3P_DH_NAD-dep_C"/>
</dbReference>
<sequence>MSDKFNLNRIMVLGAGAWGTALAKILACNIDDIFLYTRNSLLAAQINNDNCNHKKLPGVVLPQNIKAIHADSDVKDLNTVVIVSPVKSLDELCSNFKKKHSFDNIVICSKGIDNQSLNLPSQICERHFPHANIAVLSGPNFAMEIASGKVTKTLIATKNQAYALYLQKIFQTNTFYPEISKDVIGVGVCGAIKNVIAIAIGIAKGLDLGQNFAASLLVAALEEIKSIVRILGGEQETVYSLAGLGDMLLTCYSLTSRNTSFGYNLAVQKHRGLDNTTVEGYYTAKSLANIINKHQIDAPICKYVRDVLYGDLNLNEITRIFE</sequence>
<dbReference type="Pfam" id="PF07479">
    <property type="entry name" value="NAD_Gly3P_dh_C"/>
    <property type="match status" value="1"/>
</dbReference>
<feature type="active site" description="Proton acceptor" evidence="7">
    <location>
        <position position="193"/>
    </location>
</feature>
<dbReference type="SUPFAM" id="SSF51735">
    <property type="entry name" value="NAD(P)-binding Rossmann-fold domains"/>
    <property type="match status" value="1"/>
</dbReference>
<dbReference type="Pfam" id="PF01210">
    <property type="entry name" value="NAD_Gly3P_dh_N"/>
    <property type="match status" value="1"/>
</dbReference>